<organism evidence="12 13">
    <name type="scientific">Brassica napus</name>
    <name type="common">Rape</name>
    <dbReference type="NCBI Taxonomy" id="3708"/>
    <lineage>
        <taxon>Eukaryota</taxon>
        <taxon>Viridiplantae</taxon>
        <taxon>Streptophyta</taxon>
        <taxon>Embryophyta</taxon>
        <taxon>Tracheophyta</taxon>
        <taxon>Spermatophyta</taxon>
        <taxon>Magnoliopsida</taxon>
        <taxon>eudicotyledons</taxon>
        <taxon>Gunneridae</taxon>
        <taxon>Pentapetalae</taxon>
        <taxon>rosids</taxon>
        <taxon>malvids</taxon>
        <taxon>Brassicales</taxon>
        <taxon>Brassicaceae</taxon>
        <taxon>Brassiceae</taxon>
        <taxon>Brassica</taxon>
    </lineage>
</organism>
<comment type="subcellular location">
    <subcellularLocation>
        <location evidence="2">Secreted</location>
        <location evidence="2">Cell wall</location>
    </subcellularLocation>
</comment>
<dbReference type="InterPro" id="IPR016169">
    <property type="entry name" value="FAD-bd_PCMH_sub2"/>
</dbReference>
<keyword evidence="4" id="KW-0134">Cell wall</keyword>
<reference evidence="12 13" key="1">
    <citation type="submission" date="2021-05" db="EMBL/GenBank/DDBJ databases">
        <title>Genome Assembly of Synthetic Allotetraploid Brassica napus Reveals Homoeologous Exchanges between Subgenomes.</title>
        <authorList>
            <person name="Davis J.T."/>
        </authorList>
    </citation>
    <scope>NUCLEOTIDE SEQUENCE [LARGE SCALE GENOMIC DNA]</scope>
    <source>
        <strain evidence="13">cv. Da-Ae</strain>
        <tissue evidence="12">Seedling</tissue>
    </source>
</reference>
<evidence type="ECO:0000313" key="13">
    <source>
        <dbReference type="Proteomes" id="UP000824890"/>
    </source>
</evidence>
<name>A0ABQ8BBU8_BRANA</name>
<dbReference type="Gene3D" id="3.40.462.20">
    <property type="match status" value="2"/>
</dbReference>
<keyword evidence="10" id="KW-0325">Glycoprotein</keyword>
<evidence type="ECO:0000313" key="12">
    <source>
        <dbReference type="EMBL" id="KAH0901735.1"/>
    </source>
</evidence>
<evidence type="ECO:0000256" key="7">
    <source>
        <dbReference type="ARBA" id="ARBA00022741"/>
    </source>
</evidence>
<dbReference type="Gene3D" id="3.30.43.10">
    <property type="entry name" value="Uridine Diphospho-n-acetylenolpyruvylglucosamine Reductase, domain 2"/>
    <property type="match status" value="2"/>
</dbReference>
<sequence>MVSYAKVTKPNTDNFLRCLRSRTSPEYPNTEAIYTPDNSIFLTSYLSYAKNKRCSDPNNTNLIAIIAAKHESHVQATVVCAKSNGVQIRTRSGGHDLDGLSYVSSIPFVILDMLNLRSITVDVRSKKAWVQAGAILGELYTKIAEKSETLAFPAGICPTVGAGGHISGGGYGNLIRKHGLSVDHVVDAQLVDVNGKILNRSSMGEDLFWAIRGGGGASFGVILSYTINLVEIPKTITVFKVNKTLEQGGTDVLYKWQLVSSKLPRELFLRAMPDIKIGAKQGDKTIAVKFYAQFLGSAKKLMEIINKNLPELGLKREDCYEMSWLNTTMFWMNYPVATPTSILLDRPSAPPGQFYKGKSDYVKKPIPKEGMEKIWKTMLKFNNVWMQWNPYGGVMDTIPANATAFPHRKGNLFKIQYFALWTDANATDANLGLMRELYGVAKPYVSNNPREAFLNYRDIDVGSNPSGVTNVAEGKIYGSKYFVGNLKRLMDVKAKCDPDNFFRYEQSIHPLLAIFQINHRIDTCHFNLNYFDFYLPYGFESFQISHRIDTCHFNLNYFDFYLQYGFESFQINHRIDTCHFNVFSLSSQAVVVQKPNIGRNFLQCLRDRSDPENPITEAIFTTENSTFASSYVSYTKNKRYSNPNDTNLIAIVAAKHESHVQATVVCAKSNRVQIRIRSGGHDYEGLSYTSSLPFAVLDMNNLRSITIDVSGKKSWVQAGATLGELYTKISEASKTLAFPAGVCPTLGAGGHISGGGYGNLMRKYGISVDHVVDAQLVDVNGKILNRASMGEDLFWAIRGGGGASFGVILSWTINLVAVPETITVFNVNKTLGQGATDVLYKWQLVSSKLPRELFLRAMPQITKGANKTIAVKFIAQFLGSSKKLMGIINKNLPELGLKREDCYEMSWLNTTTFWADYPVGTSTSVLLKRPSTPPGAFFKSKSDYVKKPIPKEGIEKMWKTMLKFNNHVFMQWNPYGGVMDKIAANATAFPHRKGNLFKIQYFALWIDANATKANLALMKELYGVAETYVSSNPREAFLNYRDIDVGSNPSGVTNVAEVKIYGSKYFVGNLNRLMNVKAKYDPDNFFRHEQKK</sequence>
<evidence type="ECO:0000256" key="4">
    <source>
        <dbReference type="ARBA" id="ARBA00022512"/>
    </source>
</evidence>
<evidence type="ECO:0000256" key="2">
    <source>
        <dbReference type="ARBA" id="ARBA00004191"/>
    </source>
</evidence>
<keyword evidence="4" id="KW-0964">Secreted</keyword>
<feature type="domain" description="FAD-binding PCMH-type" evidence="11">
    <location>
        <begin position="55"/>
        <end position="232"/>
    </location>
</feature>
<dbReference type="SUPFAM" id="SSF56176">
    <property type="entry name" value="FAD-binding/transporter-associated domain-like"/>
    <property type="match status" value="2"/>
</dbReference>
<comment type="cofactor">
    <cofactor evidence="1">
        <name>FAD</name>
        <dbReference type="ChEBI" id="CHEBI:57692"/>
    </cofactor>
</comment>
<evidence type="ECO:0000256" key="10">
    <source>
        <dbReference type="ARBA" id="ARBA00023180"/>
    </source>
</evidence>
<keyword evidence="13" id="KW-1185">Reference proteome</keyword>
<keyword evidence="7" id="KW-0547">Nucleotide-binding</keyword>
<comment type="caution">
    <text evidence="12">The sequence shown here is derived from an EMBL/GenBank/DDBJ whole genome shotgun (WGS) entry which is preliminary data.</text>
</comment>
<keyword evidence="6" id="KW-0732">Signal</keyword>
<proteinExistence type="inferred from homology"/>
<dbReference type="Pfam" id="PF01565">
    <property type="entry name" value="FAD_binding_4"/>
    <property type="match status" value="2"/>
</dbReference>
<dbReference type="InterPro" id="IPR006094">
    <property type="entry name" value="Oxid_FAD_bind_N"/>
</dbReference>
<evidence type="ECO:0000256" key="8">
    <source>
        <dbReference type="ARBA" id="ARBA00022827"/>
    </source>
</evidence>
<accession>A0ABQ8BBU8</accession>
<evidence type="ECO:0000256" key="1">
    <source>
        <dbReference type="ARBA" id="ARBA00001974"/>
    </source>
</evidence>
<dbReference type="PANTHER" id="PTHR32448">
    <property type="entry name" value="OS08G0158400 PROTEIN"/>
    <property type="match status" value="1"/>
</dbReference>
<evidence type="ECO:0000256" key="9">
    <source>
        <dbReference type="ARBA" id="ARBA00023002"/>
    </source>
</evidence>
<keyword evidence="9" id="KW-0560">Oxidoreductase</keyword>
<dbReference type="Gene3D" id="3.30.465.10">
    <property type="match status" value="2"/>
</dbReference>
<dbReference type="InterPro" id="IPR016167">
    <property type="entry name" value="FAD-bd_PCMH_sub1"/>
</dbReference>
<dbReference type="InterPro" id="IPR012951">
    <property type="entry name" value="BBE"/>
</dbReference>
<evidence type="ECO:0000256" key="6">
    <source>
        <dbReference type="ARBA" id="ARBA00022729"/>
    </source>
</evidence>
<dbReference type="PROSITE" id="PS51387">
    <property type="entry name" value="FAD_PCMH"/>
    <property type="match status" value="2"/>
</dbReference>
<dbReference type="EMBL" id="JAGKQM010000011">
    <property type="protein sequence ID" value="KAH0901735.1"/>
    <property type="molecule type" value="Genomic_DNA"/>
</dbReference>
<gene>
    <name evidence="12" type="ORF">HID58_041238</name>
</gene>
<evidence type="ECO:0000259" key="11">
    <source>
        <dbReference type="PROSITE" id="PS51387"/>
    </source>
</evidence>
<dbReference type="InterPro" id="IPR016166">
    <property type="entry name" value="FAD-bd_PCMH"/>
</dbReference>
<evidence type="ECO:0000256" key="3">
    <source>
        <dbReference type="ARBA" id="ARBA00005466"/>
    </source>
</evidence>
<protein>
    <recommendedName>
        <fullName evidence="11">FAD-binding PCMH-type domain-containing protein</fullName>
    </recommendedName>
</protein>
<dbReference type="InterPro" id="IPR036318">
    <property type="entry name" value="FAD-bd_PCMH-like_sf"/>
</dbReference>
<dbReference type="Proteomes" id="UP000824890">
    <property type="component" value="Unassembled WGS sequence"/>
</dbReference>
<evidence type="ECO:0000256" key="5">
    <source>
        <dbReference type="ARBA" id="ARBA00022630"/>
    </source>
</evidence>
<keyword evidence="8" id="KW-0274">FAD</keyword>
<feature type="domain" description="FAD-binding PCMH-type" evidence="11">
    <location>
        <begin position="644"/>
        <end position="818"/>
    </location>
</feature>
<comment type="similarity">
    <text evidence="3">Belongs to the oxygen-dependent FAD-linked oxidoreductase family.</text>
</comment>
<dbReference type="Pfam" id="PF08031">
    <property type="entry name" value="BBE"/>
    <property type="match status" value="2"/>
</dbReference>
<keyword evidence="5" id="KW-0285">Flavoprotein</keyword>